<proteinExistence type="predicted"/>
<dbReference type="Gene3D" id="1.10.510.10">
    <property type="entry name" value="Transferase(Phosphotransferase) domain 1"/>
    <property type="match status" value="1"/>
</dbReference>
<evidence type="ECO:0000313" key="10">
    <source>
        <dbReference type="Proteomes" id="UP000198928"/>
    </source>
</evidence>
<feature type="transmembrane region" description="Helical" evidence="7">
    <location>
        <begin position="545"/>
        <end position="564"/>
    </location>
</feature>
<evidence type="ECO:0000256" key="6">
    <source>
        <dbReference type="SAM" id="MobiDB-lite"/>
    </source>
</evidence>
<dbReference type="InterPro" id="IPR011009">
    <property type="entry name" value="Kinase-like_dom_sf"/>
</dbReference>
<evidence type="ECO:0000256" key="3">
    <source>
        <dbReference type="ARBA" id="ARBA00022777"/>
    </source>
</evidence>
<feature type="compositionally biased region" description="Pro residues" evidence="6">
    <location>
        <begin position="320"/>
        <end position="329"/>
    </location>
</feature>
<feature type="region of interest" description="Disordered" evidence="6">
    <location>
        <begin position="303"/>
        <end position="394"/>
    </location>
</feature>
<gene>
    <name evidence="9" type="ORF">SAMN05192584_13326</name>
</gene>
<feature type="transmembrane region" description="Helical" evidence="7">
    <location>
        <begin position="404"/>
        <end position="425"/>
    </location>
</feature>
<dbReference type="GO" id="GO:0005524">
    <property type="term" value="F:ATP binding"/>
    <property type="evidence" value="ECO:0007669"/>
    <property type="project" value="UniProtKB-UniRule"/>
</dbReference>
<dbReference type="SUPFAM" id="SSF56112">
    <property type="entry name" value="Protein kinase-like (PK-like)"/>
    <property type="match status" value="1"/>
</dbReference>
<name>A0A1I4LUB4_9ACTN</name>
<dbReference type="Proteomes" id="UP000198928">
    <property type="component" value="Unassembled WGS sequence"/>
</dbReference>
<dbReference type="Pfam" id="PF14219">
    <property type="entry name" value="DUF4328"/>
    <property type="match status" value="1"/>
</dbReference>
<evidence type="ECO:0000256" key="4">
    <source>
        <dbReference type="ARBA" id="ARBA00022840"/>
    </source>
</evidence>
<dbReference type="PROSITE" id="PS00107">
    <property type="entry name" value="PROTEIN_KINASE_ATP"/>
    <property type="match status" value="1"/>
</dbReference>
<keyword evidence="10" id="KW-1185">Reference proteome</keyword>
<evidence type="ECO:0000256" key="5">
    <source>
        <dbReference type="PROSITE-ProRule" id="PRU10141"/>
    </source>
</evidence>
<dbReference type="OrthoDB" id="9762169at2"/>
<dbReference type="PANTHER" id="PTHR43289">
    <property type="entry name" value="MITOGEN-ACTIVATED PROTEIN KINASE KINASE KINASE 20-RELATED"/>
    <property type="match status" value="1"/>
</dbReference>
<keyword evidence="7" id="KW-0472">Membrane</keyword>
<protein>
    <submittedName>
        <fullName evidence="9">Serine/threonine protein kinase</fullName>
    </submittedName>
</protein>
<dbReference type="SMART" id="SM00220">
    <property type="entry name" value="S_TKc"/>
    <property type="match status" value="1"/>
</dbReference>
<feature type="compositionally biased region" description="Low complexity" evidence="6">
    <location>
        <begin position="359"/>
        <end position="375"/>
    </location>
</feature>
<keyword evidence="4 5" id="KW-0067">ATP-binding</keyword>
<dbReference type="EMBL" id="FOSG01000033">
    <property type="protein sequence ID" value="SFL94529.1"/>
    <property type="molecule type" value="Genomic_DNA"/>
</dbReference>
<reference evidence="10" key="1">
    <citation type="submission" date="2016-10" db="EMBL/GenBank/DDBJ databases">
        <authorList>
            <person name="Varghese N."/>
            <person name="Submissions S."/>
        </authorList>
    </citation>
    <scope>NUCLEOTIDE SEQUENCE [LARGE SCALE GENOMIC DNA]</scope>
    <source>
        <strain evidence="10">PL19</strain>
    </source>
</reference>
<evidence type="ECO:0000256" key="7">
    <source>
        <dbReference type="SAM" id="Phobius"/>
    </source>
</evidence>
<dbReference type="InterPro" id="IPR008271">
    <property type="entry name" value="Ser/Thr_kinase_AS"/>
</dbReference>
<dbReference type="PROSITE" id="PS50011">
    <property type="entry name" value="PROTEIN_KINASE_DOM"/>
    <property type="match status" value="1"/>
</dbReference>
<dbReference type="AlphaFoldDB" id="A0A1I4LUB4"/>
<feature type="compositionally biased region" description="Low complexity" evidence="6">
    <location>
        <begin position="303"/>
        <end position="319"/>
    </location>
</feature>
<keyword evidence="1" id="KW-0808">Transferase</keyword>
<feature type="transmembrane region" description="Helical" evidence="7">
    <location>
        <begin position="584"/>
        <end position="604"/>
    </location>
</feature>
<dbReference type="InterPro" id="IPR000719">
    <property type="entry name" value="Prot_kinase_dom"/>
</dbReference>
<dbReference type="PANTHER" id="PTHR43289:SF34">
    <property type="entry name" value="SERINE_THREONINE-PROTEIN KINASE YBDM-RELATED"/>
    <property type="match status" value="1"/>
</dbReference>
<keyword evidence="2 5" id="KW-0547">Nucleotide-binding</keyword>
<feature type="transmembrane region" description="Helical" evidence="7">
    <location>
        <begin position="458"/>
        <end position="479"/>
    </location>
</feature>
<feature type="compositionally biased region" description="Pro residues" evidence="6">
    <location>
        <begin position="346"/>
        <end position="358"/>
    </location>
</feature>
<evidence type="ECO:0000259" key="8">
    <source>
        <dbReference type="PROSITE" id="PS50011"/>
    </source>
</evidence>
<dbReference type="CDD" id="cd14014">
    <property type="entry name" value="STKc_PknB_like"/>
    <property type="match status" value="1"/>
</dbReference>
<feature type="domain" description="Protein kinase" evidence="8">
    <location>
        <begin position="15"/>
        <end position="280"/>
    </location>
</feature>
<dbReference type="InterPro" id="IPR025565">
    <property type="entry name" value="DUF4328"/>
</dbReference>
<sequence length="616" mass="65207">MEPLGDGDPRWIGAYRLLGRLGAGGMGRVYLARSERGRTVAVKVVQEELAGRPSFRERFAKEVNAARRVGGQWTAPVLDADTDAATPWVATGYIAGPSLQEVVDEDYGPLPERSVYALAAGLIEALRAIHGAELVHRDLKPSNVLVTIDGPKVIDFGIARALDSVTGSGLTQTGAVIGSPGFMSPEQVRGERVTPAGDVFCLGAVLAYAATGRMPFGTADSGFHALLFRIAEEEPDLTGLSGPLRELVADCLVKAPAGRPSLDALAARVAAHTPSGGTWLPGEVLAQLGRHAVRLLDSEDPEAAASALARPGAAAGSAPSAPPVSPGTPAPHMGLAPGAVPGYTTPVPPTVPPQPAYPSGPAAAPYARQAPRPWNSTPPPPVTAPYPAPGGAARPGVARSARTLSLVLSAGLSALLLCTLVQLVLDFRVYGELDGLHEGASLKYVAIDHDSLRNTTEVMAALSALFQLPVIVLWLVWFWRVRANAEVFAPGQIRYHQGWAIGSWLVPVIWFFMPKQIINDVCDHSDPTSTRTTWYGPRRSSNRGLLNGWWTMWLAGMIVGILNYEPWYEAETVDQAQGSAALTVLSGFLTVPATVLAILVVLRLTSLQDDRIKAGR</sequence>
<evidence type="ECO:0000256" key="1">
    <source>
        <dbReference type="ARBA" id="ARBA00022679"/>
    </source>
</evidence>
<dbReference type="Gene3D" id="3.30.200.20">
    <property type="entry name" value="Phosphorylase Kinase, domain 1"/>
    <property type="match status" value="1"/>
</dbReference>
<accession>A0A1I4LUB4</accession>
<dbReference type="Pfam" id="PF00069">
    <property type="entry name" value="Pkinase"/>
    <property type="match status" value="1"/>
</dbReference>
<dbReference type="GO" id="GO:0004674">
    <property type="term" value="F:protein serine/threonine kinase activity"/>
    <property type="evidence" value="ECO:0007669"/>
    <property type="project" value="UniProtKB-KW"/>
</dbReference>
<organism evidence="9 10">
    <name type="scientific">Streptomyces pini</name>
    <dbReference type="NCBI Taxonomy" id="1520580"/>
    <lineage>
        <taxon>Bacteria</taxon>
        <taxon>Bacillati</taxon>
        <taxon>Actinomycetota</taxon>
        <taxon>Actinomycetes</taxon>
        <taxon>Kitasatosporales</taxon>
        <taxon>Streptomycetaceae</taxon>
        <taxon>Streptomyces</taxon>
    </lineage>
</organism>
<keyword evidence="9" id="KW-0723">Serine/threonine-protein kinase</keyword>
<evidence type="ECO:0000313" key="9">
    <source>
        <dbReference type="EMBL" id="SFL94529.1"/>
    </source>
</evidence>
<keyword evidence="7" id="KW-0812">Transmembrane</keyword>
<feature type="binding site" evidence="5">
    <location>
        <position position="43"/>
    </location>
    <ligand>
        <name>ATP</name>
        <dbReference type="ChEBI" id="CHEBI:30616"/>
    </ligand>
</feature>
<feature type="compositionally biased region" description="Pro residues" evidence="6">
    <location>
        <begin position="376"/>
        <end position="388"/>
    </location>
</feature>
<dbReference type="RefSeq" id="WP_093852485.1">
    <property type="nucleotide sequence ID" value="NZ_FOSG01000033.1"/>
</dbReference>
<dbReference type="PROSITE" id="PS00108">
    <property type="entry name" value="PROTEIN_KINASE_ST"/>
    <property type="match status" value="1"/>
</dbReference>
<keyword evidence="3 9" id="KW-0418">Kinase</keyword>
<evidence type="ECO:0000256" key="2">
    <source>
        <dbReference type="ARBA" id="ARBA00022741"/>
    </source>
</evidence>
<dbReference type="InterPro" id="IPR017441">
    <property type="entry name" value="Protein_kinase_ATP_BS"/>
</dbReference>
<keyword evidence="7" id="KW-1133">Transmembrane helix</keyword>